<keyword evidence="2" id="KW-1185">Reference proteome</keyword>
<evidence type="ECO:0000313" key="2">
    <source>
        <dbReference type="Proteomes" id="UP001589738"/>
    </source>
</evidence>
<dbReference type="EMBL" id="JBHLUU010000123">
    <property type="protein sequence ID" value="MFC0477640.1"/>
    <property type="molecule type" value="Genomic_DNA"/>
</dbReference>
<protein>
    <submittedName>
        <fullName evidence="1">RAxF-45 family protein</fullName>
    </submittedName>
</protein>
<comment type="caution">
    <text evidence="1">The sequence shown here is derived from an EMBL/GenBank/DDBJ whole genome shotgun (WGS) entry which is preliminary data.</text>
</comment>
<dbReference type="RefSeq" id="WP_285852362.1">
    <property type="nucleotide sequence ID" value="NZ_JBHLUU010000123.1"/>
</dbReference>
<proteinExistence type="predicted"/>
<dbReference type="NCBIfam" id="NF041642">
    <property type="entry name" value="RAxF_45"/>
    <property type="match status" value="1"/>
</dbReference>
<reference evidence="1 2" key="1">
    <citation type="submission" date="2024-09" db="EMBL/GenBank/DDBJ databases">
        <authorList>
            <person name="Sun Q."/>
            <person name="Mori K."/>
        </authorList>
    </citation>
    <scope>NUCLEOTIDE SEQUENCE [LARGE SCALE GENOMIC DNA]</scope>
    <source>
        <strain evidence="1 2">CGMCC 1.9126</strain>
    </source>
</reference>
<sequence>MRGFWMDYTYIVRAIFAGFANNGRSLPFFSNSIAN</sequence>
<dbReference type="Proteomes" id="UP001589738">
    <property type="component" value="Unassembled WGS sequence"/>
</dbReference>
<dbReference type="InterPro" id="IPR048146">
    <property type="entry name" value="RAxF_45-like"/>
</dbReference>
<evidence type="ECO:0000313" key="1">
    <source>
        <dbReference type="EMBL" id="MFC0477640.1"/>
    </source>
</evidence>
<name>A0ABV6KXQ6_9BACI</name>
<accession>A0ABV6KXQ6</accession>
<gene>
    <name evidence="1" type="ORF">ACFFHF_20830</name>
</gene>
<organism evidence="1 2">
    <name type="scientific">Robertmurraya beringensis</name>
    <dbReference type="NCBI Taxonomy" id="641660"/>
    <lineage>
        <taxon>Bacteria</taxon>
        <taxon>Bacillati</taxon>
        <taxon>Bacillota</taxon>
        <taxon>Bacilli</taxon>
        <taxon>Bacillales</taxon>
        <taxon>Bacillaceae</taxon>
        <taxon>Robertmurraya</taxon>
    </lineage>
</organism>